<dbReference type="GO" id="GO:0016020">
    <property type="term" value="C:membrane"/>
    <property type="evidence" value="ECO:0007669"/>
    <property type="project" value="UniProtKB-SubCell"/>
</dbReference>
<dbReference type="Pfam" id="PF00168">
    <property type="entry name" value="C2"/>
    <property type="match status" value="1"/>
</dbReference>
<comment type="caution">
    <text evidence="15">The sequence shown here is derived from an EMBL/GenBank/DDBJ whole genome shotgun (WGS) entry which is preliminary data.</text>
</comment>
<dbReference type="OrthoDB" id="67700at2759"/>
<evidence type="ECO:0000256" key="7">
    <source>
        <dbReference type="ARBA" id="ARBA00022837"/>
    </source>
</evidence>
<evidence type="ECO:0000259" key="13">
    <source>
        <dbReference type="PROSITE" id="PS50004"/>
    </source>
</evidence>
<evidence type="ECO:0000256" key="3">
    <source>
        <dbReference type="ARBA" id="ARBA00022448"/>
    </source>
</evidence>
<feature type="region of interest" description="Disordered" evidence="12">
    <location>
        <begin position="467"/>
        <end position="486"/>
    </location>
</feature>
<evidence type="ECO:0000256" key="12">
    <source>
        <dbReference type="SAM" id="MobiDB-lite"/>
    </source>
</evidence>
<comment type="similarity">
    <text evidence="2">Belongs to the synaptotagmin family.</text>
</comment>
<reference evidence="15" key="1">
    <citation type="submission" date="2021-01" db="EMBL/GenBank/DDBJ databases">
        <title>Adiantum capillus-veneris genome.</title>
        <authorList>
            <person name="Fang Y."/>
            <person name="Liao Q."/>
        </authorList>
    </citation>
    <scope>NUCLEOTIDE SEQUENCE</scope>
    <source>
        <strain evidence="15">H3</strain>
        <tissue evidence="15">Leaf</tissue>
    </source>
</reference>
<name>A0A9D4U871_ADICA</name>
<evidence type="ECO:0000256" key="1">
    <source>
        <dbReference type="ARBA" id="ARBA00004167"/>
    </source>
</evidence>
<dbReference type="InterPro" id="IPR000008">
    <property type="entry name" value="C2_dom"/>
</dbReference>
<comment type="subcellular location">
    <subcellularLocation>
        <location evidence="1">Membrane</location>
        <topology evidence="1">Single-pass membrane protein</topology>
    </subcellularLocation>
</comment>
<dbReference type="PANTHER" id="PTHR10774:SF190">
    <property type="entry name" value="C2 CALCIUM_LIPID-BINDING ENDONUCLEASE_EXONUCLEASE_PHOSPHATASE-RELATED"/>
    <property type="match status" value="1"/>
</dbReference>
<dbReference type="EMBL" id="JABFUD020000021">
    <property type="protein sequence ID" value="KAI5063092.1"/>
    <property type="molecule type" value="Genomic_DNA"/>
</dbReference>
<evidence type="ECO:0000256" key="10">
    <source>
        <dbReference type="ARBA" id="ARBA00023121"/>
    </source>
</evidence>
<dbReference type="PROSITE" id="PS50004">
    <property type="entry name" value="C2"/>
    <property type="match status" value="1"/>
</dbReference>
<keyword evidence="3" id="KW-0813">Transport</keyword>
<sequence length="486" mass="52899">MGLFFGLFVGFTLGLAFVAGWKHVMASRSKHRILKAACFSLLGQMNQDDVKRLCDSNYPPWLSFPTFERVKWLNKLLEKIWPSVASAASELIRTNVEPMLAMYAPPGIKLRFSKLSLGNVAPQIEGVKIQTLQEGQLIMDLDFKWGGDPSIILAVQTPVGANLPVQLKNLRFFSTVRVIFKLAEDIPCIAGVVVALLAKPKPEIRYTLKLIGGNLGAVPGLSEMIKGIVETAVADSLEWPHRIVVPIAQPPVDLSDLELKLQGKLTVEVVRAEKLKNMEMIGKSDPYVITYVRVLFQSMTNVVENKLDPVWHKTFCFDVEDQETQSLVCQVFDKDIGNDKLLGAAMYPLAKLTPGETKELVLPLTPSLDMDHVVDKRDRGHLFLKVTYEIYSKEQQKEAMEKEQAILAEKRKAAEEGLIGGTIDVIGGAVGGAGKLVVGGASVVGGGVGMVGSGIGKAGKYVAKSVSTSFTSKKGRTENGAPGTPK</sequence>
<keyword evidence="8" id="KW-1133">Transmembrane helix</keyword>
<dbReference type="GO" id="GO:0006869">
    <property type="term" value="P:lipid transport"/>
    <property type="evidence" value="ECO:0007669"/>
    <property type="project" value="UniProtKB-KW"/>
</dbReference>
<dbReference type="InterPro" id="IPR045050">
    <property type="entry name" value="Synaptotagmin_plant"/>
</dbReference>
<dbReference type="InterPro" id="IPR031468">
    <property type="entry name" value="SMP_LBD"/>
</dbReference>
<dbReference type="AlphaFoldDB" id="A0A9D4U871"/>
<evidence type="ECO:0000313" key="16">
    <source>
        <dbReference type="Proteomes" id="UP000886520"/>
    </source>
</evidence>
<protein>
    <submittedName>
        <fullName evidence="15">Uncharacterized protein</fullName>
    </submittedName>
</protein>
<dbReference type="Gene3D" id="2.60.40.150">
    <property type="entry name" value="C2 domain"/>
    <property type="match status" value="1"/>
</dbReference>
<dbReference type="GO" id="GO:0046872">
    <property type="term" value="F:metal ion binding"/>
    <property type="evidence" value="ECO:0007669"/>
    <property type="project" value="UniProtKB-KW"/>
</dbReference>
<proteinExistence type="inferred from homology"/>
<evidence type="ECO:0000256" key="6">
    <source>
        <dbReference type="ARBA" id="ARBA00022737"/>
    </source>
</evidence>
<evidence type="ECO:0000256" key="2">
    <source>
        <dbReference type="ARBA" id="ARBA00006996"/>
    </source>
</evidence>
<keyword evidence="6" id="KW-0677">Repeat</keyword>
<keyword evidence="10" id="KW-0446">Lipid-binding</keyword>
<keyword evidence="16" id="KW-1185">Reference proteome</keyword>
<dbReference type="CDD" id="cd21677">
    <property type="entry name" value="SMP_SYT"/>
    <property type="match status" value="1"/>
</dbReference>
<dbReference type="GO" id="GO:0005783">
    <property type="term" value="C:endoplasmic reticulum"/>
    <property type="evidence" value="ECO:0007669"/>
    <property type="project" value="TreeGrafter"/>
</dbReference>
<keyword evidence="9" id="KW-0445">Lipid transport</keyword>
<dbReference type="PANTHER" id="PTHR10774">
    <property type="entry name" value="EXTENDED SYNAPTOTAGMIN-RELATED"/>
    <property type="match status" value="1"/>
</dbReference>
<keyword evidence="7" id="KW-0106">Calcium</keyword>
<evidence type="ECO:0000256" key="8">
    <source>
        <dbReference type="ARBA" id="ARBA00022989"/>
    </source>
</evidence>
<dbReference type="InterPro" id="IPR039010">
    <property type="entry name" value="Synaptotagmin_SMP"/>
</dbReference>
<evidence type="ECO:0000256" key="4">
    <source>
        <dbReference type="ARBA" id="ARBA00022692"/>
    </source>
</evidence>
<organism evidence="15 16">
    <name type="scientific">Adiantum capillus-veneris</name>
    <name type="common">Maidenhair fern</name>
    <dbReference type="NCBI Taxonomy" id="13818"/>
    <lineage>
        <taxon>Eukaryota</taxon>
        <taxon>Viridiplantae</taxon>
        <taxon>Streptophyta</taxon>
        <taxon>Embryophyta</taxon>
        <taxon>Tracheophyta</taxon>
        <taxon>Polypodiopsida</taxon>
        <taxon>Polypodiidae</taxon>
        <taxon>Polypodiales</taxon>
        <taxon>Pteridineae</taxon>
        <taxon>Pteridaceae</taxon>
        <taxon>Vittarioideae</taxon>
        <taxon>Adiantum</taxon>
    </lineage>
</organism>
<dbReference type="SMART" id="SM00239">
    <property type="entry name" value="C2"/>
    <property type="match status" value="1"/>
</dbReference>
<dbReference type="Proteomes" id="UP000886520">
    <property type="component" value="Chromosome 21"/>
</dbReference>
<dbReference type="SUPFAM" id="SSF49562">
    <property type="entry name" value="C2 domain (Calcium/lipid-binding domain, CaLB)"/>
    <property type="match status" value="1"/>
</dbReference>
<dbReference type="Pfam" id="PF17047">
    <property type="entry name" value="SMP_LBD"/>
    <property type="match status" value="1"/>
</dbReference>
<accession>A0A9D4U871</accession>
<dbReference type="CDD" id="cd00030">
    <property type="entry name" value="C2"/>
    <property type="match status" value="1"/>
</dbReference>
<keyword evidence="5" id="KW-0479">Metal-binding</keyword>
<keyword evidence="11" id="KW-0472">Membrane</keyword>
<feature type="domain" description="C2" evidence="13">
    <location>
        <begin position="246"/>
        <end position="362"/>
    </location>
</feature>
<gene>
    <name evidence="15" type="ORF">GOP47_0021639</name>
</gene>
<dbReference type="InterPro" id="IPR035892">
    <property type="entry name" value="C2_domain_sf"/>
</dbReference>
<evidence type="ECO:0000313" key="15">
    <source>
        <dbReference type="EMBL" id="KAI5063092.1"/>
    </source>
</evidence>
<keyword evidence="4" id="KW-0812">Transmembrane</keyword>
<dbReference type="GO" id="GO:0008289">
    <property type="term" value="F:lipid binding"/>
    <property type="evidence" value="ECO:0007669"/>
    <property type="project" value="UniProtKB-KW"/>
</dbReference>
<evidence type="ECO:0000259" key="14">
    <source>
        <dbReference type="PROSITE" id="PS51847"/>
    </source>
</evidence>
<evidence type="ECO:0000256" key="11">
    <source>
        <dbReference type="ARBA" id="ARBA00023136"/>
    </source>
</evidence>
<dbReference type="PROSITE" id="PS51847">
    <property type="entry name" value="SMP"/>
    <property type="match status" value="1"/>
</dbReference>
<evidence type="ECO:0000256" key="9">
    <source>
        <dbReference type="ARBA" id="ARBA00023055"/>
    </source>
</evidence>
<evidence type="ECO:0000256" key="5">
    <source>
        <dbReference type="ARBA" id="ARBA00022723"/>
    </source>
</evidence>
<feature type="domain" description="SMP-LTD" evidence="14">
    <location>
        <begin position="66"/>
        <end position="248"/>
    </location>
</feature>